<dbReference type="InterPro" id="IPR003507">
    <property type="entry name" value="S66_fam"/>
</dbReference>
<feature type="compositionally biased region" description="Basic and acidic residues" evidence="7">
    <location>
        <begin position="13"/>
        <end position="22"/>
    </location>
</feature>
<keyword evidence="5" id="KW-0720">Serine protease</keyword>
<keyword evidence="4" id="KW-0378">Hydrolase</keyword>
<dbReference type="SUPFAM" id="SSF52317">
    <property type="entry name" value="Class I glutamine amidotransferase-like"/>
    <property type="match status" value="1"/>
</dbReference>
<feature type="active site" description="Charge relay system" evidence="6">
    <location>
        <position position="229"/>
    </location>
</feature>
<keyword evidence="11" id="KW-1185">Reference proteome</keyword>
<feature type="domain" description="LD-carboxypeptidase C-terminal" evidence="9">
    <location>
        <begin position="198"/>
        <end position="311"/>
    </location>
</feature>
<evidence type="ECO:0000313" key="11">
    <source>
        <dbReference type="Proteomes" id="UP000199699"/>
    </source>
</evidence>
<dbReference type="Gene3D" id="3.50.30.60">
    <property type="entry name" value="LD-carboxypeptidase A C-terminal domain-like"/>
    <property type="match status" value="1"/>
</dbReference>
<dbReference type="InterPro" id="IPR040449">
    <property type="entry name" value="Peptidase_S66_N"/>
</dbReference>
<dbReference type="InterPro" id="IPR040921">
    <property type="entry name" value="Peptidase_S66C"/>
</dbReference>
<dbReference type="AlphaFoldDB" id="A0A1C6RHR0"/>
<organism evidence="10 11">
    <name type="scientific">Micromonospora nigra</name>
    <dbReference type="NCBI Taxonomy" id="145857"/>
    <lineage>
        <taxon>Bacteria</taxon>
        <taxon>Bacillati</taxon>
        <taxon>Actinomycetota</taxon>
        <taxon>Actinomycetes</taxon>
        <taxon>Micromonosporales</taxon>
        <taxon>Micromonosporaceae</taxon>
        <taxon>Micromonospora</taxon>
    </lineage>
</organism>
<dbReference type="InterPro" id="IPR027478">
    <property type="entry name" value="LdcA_N"/>
</dbReference>
<evidence type="ECO:0000256" key="7">
    <source>
        <dbReference type="SAM" id="MobiDB-lite"/>
    </source>
</evidence>
<evidence type="ECO:0000256" key="1">
    <source>
        <dbReference type="ARBA" id="ARBA00010233"/>
    </source>
</evidence>
<dbReference type="GO" id="GO:0004180">
    <property type="term" value="F:carboxypeptidase activity"/>
    <property type="evidence" value="ECO:0007669"/>
    <property type="project" value="UniProtKB-KW"/>
</dbReference>
<evidence type="ECO:0000259" key="9">
    <source>
        <dbReference type="Pfam" id="PF17676"/>
    </source>
</evidence>
<dbReference type="InterPro" id="IPR029062">
    <property type="entry name" value="Class_I_gatase-like"/>
</dbReference>
<feature type="domain" description="LD-carboxypeptidase N-terminal" evidence="8">
    <location>
        <begin position="34"/>
        <end position="150"/>
    </location>
</feature>
<evidence type="ECO:0000256" key="3">
    <source>
        <dbReference type="ARBA" id="ARBA00022670"/>
    </source>
</evidence>
<dbReference type="PIRSF" id="PIRSF028757">
    <property type="entry name" value="LD-carboxypeptidase"/>
    <property type="match status" value="1"/>
</dbReference>
<reference evidence="10 11" key="1">
    <citation type="submission" date="2016-06" db="EMBL/GenBank/DDBJ databases">
        <authorList>
            <person name="Kjaerup R.B."/>
            <person name="Dalgaard T.S."/>
            <person name="Juul-Madsen H.R."/>
        </authorList>
    </citation>
    <scope>NUCLEOTIDE SEQUENCE [LARGE SCALE GENOMIC DNA]</scope>
    <source>
        <strain evidence="10 11">DSM 43818</strain>
    </source>
</reference>
<evidence type="ECO:0000256" key="2">
    <source>
        <dbReference type="ARBA" id="ARBA00022645"/>
    </source>
</evidence>
<evidence type="ECO:0000313" key="10">
    <source>
        <dbReference type="EMBL" id="SCL16589.1"/>
    </source>
</evidence>
<evidence type="ECO:0000259" key="8">
    <source>
        <dbReference type="Pfam" id="PF02016"/>
    </source>
</evidence>
<proteinExistence type="inferred from homology"/>
<dbReference type="PANTHER" id="PTHR30237:SF2">
    <property type="entry name" value="MUREIN TETRAPEPTIDE CARBOXYPEPTIDASE"/>
    <property type="match status" value="1"/>
</dbReference>
<accession>A0A1C6RHR0</accession>
<dbReference type="PANTHER" id="PTHR30237">
    <property type="entry name" value="MURAMOYLTETRAPEPTIDE CARBOXYPEPTIDASE"/>
    <property type="match status" value="1"/>
</dbReference>
<keyword evidence="3" id="KW-0645">Protease</keyword>
<dbReference type="Pfam" id="PF02016">
    <property type="entry name" value="Peptidase_S66"/>
    <property type="match status" value="1"/>
</dbReference>
<name>A0A1C6RHR0_9ACTN</name>
<dbReference type="CDD" id="cd07025">
    <property type="entry name" value="Peptidase_S66"/>
    <property type="match status" value="1"/>
</dbReference>
<dbReference type="Pfam" id="PF17676">
    <property type="entry name" value="Peptidase_S66C"/>
    <property type="match status" value="1"/>
</dbReference>
<feature type="region of interest" description="Disordered" evidence="7">
    <location>
        <begin position="1"/>
        <end position="23"/>
    </location>
</feature>
<sequence length="325" mass="33814">MSGFWQLGSAAVSDRRTPDDTVVRPPALRPGDTVMLVSPSGPTRPERVARGIELITGWGLRPVPAPNAYARQGYLAGGDALRAADLNAAFADPQVRGVICTRGGYGAQRVVDAIDMAAVHRDPKVVAGFSDITALQFALWRGARLATVHGPGAVWLDERTPPRSAESLRAALTTTRPVTVVADPFEETHPVRVPGRATGPLLGGNLCLVVASLGTPDMPDLTGAVLLLEDVQEPPYKIDRMLTQLRRAGVLDGLAGVAVGQFTDCADGWDVGVVDVLADRLGDLGVPVLGGLPIGHGVGQLTVPVGTDATLDATAGTLTVCPAVR</sequence>
<protein>
    <submittedName>
        <fullName evidence="10">Muramoyltetrapeptide carboxypeptidase</fullName>
    </submittedName>
</protein>
<feature type="active site" description="Nucleophile" evidence="6">
    <location>
        <position position="130"/>
    </location>
</feature>
<dbReference type="STRING" id="145857.GA0070616_1057"/>
<dbReference type="Gene3D" id="3.40.50.10740">
    <property type="entry name" value="Class I glutamine amidotransferase-like"/>
    <property type="match status" value="1"/>
</dbReference>
<dbReference type="GO" id="GO:0008236">
    <property type="term" value="F:serine-type peptidase activity"/>
    <property type="evidence" value="ECO:0007669"/>
    <property type="project" value="UniProtKB-KW"/>
</dbReference>
<evidence type="ECO:0000256" key="4">
    <source>
        <dbReference type="ARBA" id="ARBA00022801"/>
    </source>
</evidence>
<feature type="active site" description="Charge relay system" evidence="6">
    <location>
        <position position="296"/>
    </location>
</feature>
<dbReference type="InterPro" id="IPR027461">
    <property type="entry name" value="Carboxypeptidase_A_C_sf"/>
</dbReference>
<dbReference type="GO" id="GO:0006508">
    <property type="term" value="P:proteolysis"/>
    <property type="evidence" value="ECO:0007669"/>
    <property type="project" value="UniProtKB-KW"/>
</dbReference>
<dbReference type="EMBL" id="FMHT01000003">
    <property type="protein sequence ID" value="SCL16589.1"/>
    <property type="molecule type" value="Genomic_DNA"/>
</dbReference>
<comment type="similarity">
    <text evidence="1">Belongs to the peptidase S66 family.</text>
</comment>
<dbReference type="SUPFAM" id="SSF141986">
    <property type="entry name" value="LD-carboxypeptidase A C-terminal domain-like"/>
    <property type="match status" value="1"/>
</dbReference>
<keyword evidence="2 10" id="KW-0121">Carboxypeptidase</keyword>
<dbReference type="Proteomes" id="UP000199699">
    <property type="component" value="Unassembled WGS sequence"/>
</dbReference>
<evidence type="ECO:0000256" key="5">
    <source>
        <dbReference type="ARBA" id="ARBA00022825"/>
    </source>
</evidence>
<gene>
    <name evidence="10" type="ORF">GA0070616_1057</name>
</gene>
<evidence type="ECO:0000256" key="6">
    <source>
        <dbReference type="PIRSR" id="PIRSR028757-1"/>
    </source>
</evidence>